<dbReference type="EMBL" id="LXQA010036985">
    <property type="protein sequence ID" value="MCH98194.1"/>
    <property type="molecule type" value="Genomic_DNA"/>
</dbReference>
<comment type="caution">
    <text evidence="1">The sequence shown here is derived from an EMBL/GenBank/DDBJ whole genome shotgun (WGS) entry which is preliminary data.</text>
</comment>
<protein>
    <submittedName>
        <fullName evidence="1">Uncharacterized protein</fullName>
    </submittedName>
</protein>
<organism evidence="1 2">
    <name type="scientific">Trifolium medium</name>
    <dbReference type="NCBI Taxonomy" id="97028"/>
    <lineage>
        <taxon>Eukaryota</taxon>
        <taxon>Viridiplantae</taxon>
        <taxon>Streptophyta</taxon>
        <taxon>Embryophyta</taxon>
        <taxon>Tracheophyta</taxon>
        <taxon>Spermatophyta</taxon>
        <taxon>Magnoliopsida</taxon>
        <taxon>eudicotyledons</taxon>
        <taxon>Gunneridae</taxon>
        <taxon>Pentapetalae</taxon>
        <taxon>rosids</taxon>
        <taxon>fabids</taxon>
        <taxon>Fabales</taxon>
        <taxon>Fabaceae</taxon>
        <taxon>Papilionoideae</taxon>
        <taxon>50 kb inversion clade</taxon>
        <taxon>NPAAA clade</taxon>
        <taxon>Hologalegina</taxon>
        <taxon>IRL clade</taxon>
        <taxon>Trifolieae</taxon>
        <taxon>Trifolium</taxon>
    </lineage>
</organism>
<keyword evidence="2" id="KW-1185">Reference proteome</keyword>
<name>A0A392NI86_9FABA</name>
<sequence>MLEGTYLPIELVANAQRLVAKLDDYIHYDHIPMFSNLVHADLTFNSILHASPKLKKLSIRNLQWGKISGSSATYHMKK</sequence>
<proteinExistence type="predicted"/>
<evidence type="ECO:0000313" key="2">
    <source>
        <dbReference type="Proteomes" id="UP000265520"/>
    </source>
</evidence>
<accession>A0A392NI86</accession>
<reference evidence="1 2" key="1">
    <citation type="journal article" date="2018" name="Front. Plant Sci.">
        <title>Red Clover (Trifolium pratense) and Zigzag Clover (T. medium) - A Picture of Genomic Similarities and Differences.</title>
        <authorList>
            <person name="Dluhosova J."/>
            <person name="Istvanek J."/>
            <person name="Nedelnik J."/>
            <person name="Repkova J."/>
        </authorList>
    </citation>
    <scope>NUCLEOTIDE SEQUENCE [LARGE SCALE GENOMIC DNA]</scope>
    <source>
        <strain evidence="2">cv. 10/8</strain>
        <tissue evidence="1">Leaf</tissue>
    </source>
</reference>
<dbReference type="Proteomes" id="UP000265520">
    <property type="component" value="Unassembled WGS sequence"/>
</dbReference>
<evidence type="ECO:0000313" key="1">
    <source>
        <dbReference type="EMBL" id="MCH98194.1"/>
    </source>
</evidence>
<gene>
    <name evidence="1" type="ORF">A2U01_0019193</name>
</gene>
<dbReference type="AlphaFoldDB" id="A0A392NI86"/>